<evidence type="ECO:0000256" key="1">
    <source>
        <dbReference type="SAM" id="MobiDB-lite"/>
    </source>
</evidence>
<evidence type="ECO:0000313" key="2">
    <source>
        <dbReference type="EMBL" id="SFQ34239.1"/>
    </source>
</evidence>
<dbReference type="Proteomes" id="UP000198734">
    <property type="component" value="Unassembled WGS sequence"/>
</dbReference>
<evidence type="ECO:0000313" key="3">
    <source>
        <dbReference type="Proteomes" id="UP000198734"/>
    </source>
</evidence>
<feature type="region of interest" description="Disordered" evidence="1">
    <location>
        <begin position="1"/>
        <end position="58"/>
    </location>
</feature>
<accession>A0A1I5XQM2</accession>
<dbReference type="AlphaFoldDB" id="A0A1I5XQM2"/>
<reference evidence="3" key="1">
    <citation type="submission" date="2016-10" db="EMBL/GenBank/DDBJ databases">
        <authorList>
            <person name="Varghese N."/>
            <person name="Submissions S."/>
        </authorList>
    </citation>
    <scope>NUCLEOTIDE SEQUENCE [LARGE SCALE GENOMIC DNA]</scope>
    <source>
        <strain evidence="3">DSM 11706</strain>
    </source>
</reference>
<proteinExistence type="predicted"/>
<organism evidence="2 3">
    <name type="scientific">Psychrobacillus psychrotolerans</name>
    <dbReference type="NCBI Taxonomy" id="126156"/>
    <lineage>
        <taxon>Bacteria</taxon>
        <taxon>Bacillati</taxon>
        <taxon>Bacillota</taxon>
        <taxon>Bacilli</taxon>
        <taxon>Bacillales</taxon>
        <taxon>Bacillaceae</taxon>
        <taxon>Psychrobacillus</taxon>
    </lineage>
</organism>
<gene>
    <name evidence="2" type="ORF">SAMN05421670_1664</name>
</gene>
<name>A0A1I5XQM2_9BACI</name>
<sequence length="58" mass="6878">MTKKNNKNNKSNSLDREEYGFGYDVSPDDLEVYVQNNNRQKKKNNEIKDQANNKQENK</sequence>
<protein>
    <recommendedName>
        <fullName evidence="4">YfhD-like protein</fullName>
    </recommendedName>
</protein>
<dbReference type="RefSeq" id="WP_175496212.1">
    <property type="nucleotide sequence ID" value="NZ_FOXU01000002.1"/>
</dbReference>
<dbReference type="EMBL" id="FOXU01000002">
    <property type="protein sequence ID" value="SFQ34239.1"/>
    <property type="molecule type" value="Genomic_DNA"/>
</dbReference>
<keyword evidence="3" id="KW-1185">Reference proteome</keyword>
<evidence type="ECO:0008006" key="4">
    <source>
        <dbReference type="Google" id="ProtNLM"/>
    </source>
</evidence>
<feature type="compositionally biased region" description="Basic and acidic residues" evidence="1">
    <location>
        <begin position="43"/>
        <end position="58"/>
    </location>
</feature>
<dbReference type="STRING" id="126156.SAMN05421670_1664"/>